<evidence type="ECO:0000313" key="2">
    <source>
        <dbReference type="Proteomes" id="UP000017127"/>
    </source>
</evidence>
<comment type="caution">
    <text evidence="1">The sequence shown here is derived from an EMBL/GenBank/DDBJ whole genome shotgun (WGS) entry which is preliminary data.</text>
</comment>
<dbReference type="EMBL" id="AUZM01000254">
    <property type="protein sequence ID" value="ERT03714.1"/>
    <property type="molecule type" value="Genomic_DNA"/>
</dbReference>
<protein>
    <recommendedName>
        <fullName evidence="3">Helix-turn-helix family protein</fullName>
    </recommendedName>
</protein>
<organism evidence="1 2">
    <name type="scientific">Lyngbya aestuarii BL J</name>
    <dbReference type="NCBI Taxonomy" id="1348334"/>
    <lineage>
        <taxon>Bacteria</taxon>
        <taxon>Bacillati</taxon>
        <taxon>Cyanobacteriota</taxon>
        <taxon>Cyanophyceae</taxon>
        <taxon>Oscillatoriophycideae</taxon>
        <taxon>Oscillatoriales</taxon>
        <taxon>Microcoleaceae</taxon>
        <taxon>Lyngbya</taxon>
    </lineage>
</organism>
<keyword evidence="2" id="KW-1185">Reference proteome</keyword>
<name>U7Q772_9CYAN</name>
<reference evidence="1 2" key="1">
    <citation type="journal article" date="2013" name="Front. Microbiol.">
        <title>Comparative genomic analyses of the cyanobacterium, Lyngbya aestuarii BL J, a powerful hydrogen producer.</title>
        <authorList>
            <person name="Kothari A."/>
            <person name="Vaughn M."/>
            <person name="Garcia-Pichel F."/>
        </authorList>
    </citation>
    <scope>NUCLEOTIDE SEQUENCE [LARGE SCALE GENOMIC DNA]</scope>
    <source>
        <strain evidence="1 2">BL J</strain>
    </source>
</reference>
<evidence type="ECO:0008006" key="3">
    <source>
        <dbReference type="Google" id="ProtNLM"/>
    </source>
</evidence>
<gene>
    <name evidence="1" type="ORF">M595_6346</name>
</gene>
<evidence type="ECO:0000313" key="1">
    <source>
        <dbReference type="EMBL" id="ERT03714.1"/>
    </source>
</evidence>
<proteinExistence type="predicted"/>
<dbReference type="Proteomes" id="UP000017127">
    <property type="component" value="Unassembled WGS sequence"/>
</dbReference>
<feature type="non-terminal residue" evidence="1">
    <location>
        <position position="1"/>
    </location>
</feature>
<sequence length="44" mass="5142">FQTVNRWERGRAKPSQLALNAIEQKLAEMGVQGSDLLYKYFKQQ</sequence>
<dbReference type="AlphaFoldDB" id="U7Q772"/>
<accession>U7Q772</accession>